<feature type="domain" description="Gfo/Idh/MocA-like oxidoreductase bacterial type C-terminal" evidence="3">
    <location>
        <begin position="201"/>
        <end position="420"/>
    </location>
</feature>
<dbReference type="PROSITE" id="PS51318">
    <property type="entry name" value="TAT"/>
    <property type="match status" value="1"/>
</dbReference>
<sequence length="424" mass="47324" precursor="true">MSHPVTRRNFLSTGTAVGATMLAGAAHADDKAPETVTVGVMGLSRGLSLCKTFGTQPGVRLKYVCDVDEQRALTGKKSVEAATDQTPEAITDFRQILDDQEVDVLVVAAPNHWHAPATILGCKAGKHVYVEKPCSHNPHEGELMVEAARKYNRAVQIGTQRRSVPSIIEAIQKLQDGAIGETYLARCWYANLRGSIGHGKPADPPAKLNYELWQGPAPRTPFVDNRVHYNWHWFWQWGNGELGNNGVHTLDLGRWGLGVEYPQRVTSSGGRYHWDDDQQTPDTHVVAFEFDGGKQMTWQGLSCNRHNQGFVEFHGTEGSMEIDASGTYRIYDRRDKVLEEVKARMSDSNHIHNFLTAIRENKPLSCNAEILEGHRSTLLCHLGNIAHRTGRTLTCSSKDGRIIGDEQAMKYWQRDYEAGWEPTV</sequence>
<evidence type="ECO:0000259" key="2">
    <source>
        <dbReference type="Pfam" id="PF01408"/>
    </source>
</evidence>
<keyword evidence="4" id="KW-0560">Oxidoreductase</keyword>
<dbReference type="Gene3D" id="3.30.360.10">
    <property type="entry name" value="Dihydrodipicolinate Reductase, domain 2"/>
    <property type="match status" value="1"/>
</dbReference>
<name>A0A517Z361_9PLAN</name>
<gene>
    <name evidence="4" type="primary">iolG_3</name>
    <name evidence="4" type="ORF">Mal4_12200</name>
</gene>
<accession>A0A517Z361</accession>
<feature type="domain" description="Gfo/Idh/MocA-like oxidoreductase N-terminal" evidence="2">
    <location>
        <begin position="54"/>
        <end position="158"/>
    </location>
</feature>
<feature type="chain" id="PRO_5022014412" evidence="1">
    <location>
        <begin position="29"/>
        <end position="424"/>
    </location>
</feature>
<dbReference type="InterPro" id="IPR043906">
    <property type="entry name" value="Gfo/Idh/MocA_OxRdtase_bact_C"/>
</dbReference>
<dbReference type="PANTHER" id="PTHR43818">
    <property type="entry name" value="BCDNA.GH03377"/>
    <property type="match status" value="1"/>
</dbReference>
<dbReference type="Pfam" id="PF19051">
    <property type="entry name" value="GFO_IDH_MocA_C2"/>
    <property type="match status" value="1"/>
</dbReference>
<dbReference type="SUPFAM" id="SSF51735">
    <property type="entry name" value="NAD(P)-binding Rossmann-fold domains"/>
    <property type="match status" value="1"/>
</dbReference>
<dbReference type="RefSeq" id="WP_145367528.1">
    <property type="nucleotide sequence ID" value="NZ_CP036275.1"/>
</dbReference>
<dbReference type="Pfam" id="PF01408">
    <property type="entry name" value="GFO_IDH_MocA"/>
    <property type="match status" value="1"/>
</dbReference>
<dbReference type="KEGG" id="mri:Mal4_12200"/>
<proteinExistence type="predicted"/>
<protein>
    <submittedName>
        <fullName evidence="4">Inositol 2-dehydrogenase</fullName>
        <ecNumber evidence="4">1.1.1.18</ecNumber>
    </submittedName>
</protein>
<evidence type="ECO:0000313" key="5">
    <source>
        <dbReference type="Proteomes" id="UP000320496"/>
    </source>
</evidence>
<dbReference type="EMBL" id="CP036275">
    <property type="protein sequence ID" value="QDU36919.1"/>
    <property type="molecule type" value="Genomic_DNA"/>
</dbReference>
<reference evidence="4 5" key="1">
    <citation type="submission" date="2019-02" db="EMBL/GenBank/DDBJ databases">
        <title>Deep-cultivation of Planctomycetes and their phenomic and genomic characterization uncovers novel biology.</title>
        <authorList>
            <person name="Wiegand S."/>
            <person name="Jogler M."/>
            <person name="Boedeker C."/>
            <person name="Pinto D."/>
            <person name="Vollmers J."/>
            <person name="Rivas-Marin E."/>
            <person name="Kohn T."/>
            <person name="Peeters S.H."/>
            <person name="Heuer A."/>
            <person name="Rast P."/>
            <person name="Oberbeckmann S."/>
            <person name="Bunk B."/>
            <person name="Jeske O."/>
            <person name="Meyerdierks A."/>
            <person name="Storesund J.E."/>
            <person name="Kallscheuer N."/>
            <person name="Luecker S."/>
            <person name="Lage O.M."/>
            <person name="Pohl T."/>
            <person name="Merkel B.J."/>
            <person name="Hornburger P."/>
            <person name="Mueller R.-W."/>
            <person name="Bruemmer F."/>
            <person name="Labrenz M."/>
            <person name="Spormann A.M."/>
            <person name="Op den Camp H."/>
            <person name="Overmann J."/>
            <person name="Amann R."/>
            <person name="Jetten M.S.M."/>
            <person name="Mascher T."/>
            <person name="Medema M.H."/>
            <person name="Devos D.P."/>
            <person name="Kaster A.-K."/>
            <person name="Ovreas L."/>
            <person name="Rohde M."/>
            <person name="Galperin M.Y."/>
            <person name="Jogler C."/>
        </authorList>
    </citation>
    <scope>NUCLEOTIDE SEQUENCE [LARGE SCALE GENOMIC DNA]</scope>
    <source>
        <strain evidence="4 5">Mal4</strain>
    </source>
</reference>
<dbReference type="InterPro" id="IPR006311">
    <property type="entry name" value="TAT_signal"/>
</dbReference>
<feature type="signal peptide" evidence="1">
    <location>
        <begin position="1"/>
        <end position="28"/>
    </location>
</feature>
<dbReference type="Gene3D" id="3.40.50.720">
    <property type="entry name" value="NAD(P)-binding Rossmann-like Domain"/>
    <property type="match status" value="1"/>
</dbReference>
<evidence type="ECO:0000259" key="3">
    <source>
        <dbReference type="Pfam" id="PF19051"/>
    </source>
</evidence>
<dbReference type="Proteomes" id="UP000320496">
    <property type="component" value="Chromosome"/>
</dbReference>
<keyword evidence="5" id="KW-1185">Reference proteome</keyword>
<dbReference type="InterPro" id="IPR036291">
    <property type="entry name" value="NAD(P)-bd_dom_sf"/>
</dbReference>
<keyword evidence="1" id="KW-0732">Signal</keyword>
<evidence type="ECO:0000313" key="4">
    <source>
        <dbReference type="EMBL" id="QDU36919.1"/>
    </source>
</evidence>
<dbReference type="SUPFAM" id="SSF55347">
    <property type="entry name" value="Glyceraldehyde-3-phosphate dehydrogenase-like, C-terminal domain"/>
    <property type="match status" value="1"/>
</dbReference>
<dbReference type="PANTHER" id="PTHR43818:SF5">
    <property type="entry name" value="OXIDOREDUCTASE FAMILY PROTEIN"/>
    <property type="match status" value="1"/>
</dbReference>
<organism evidence="4 5">
    <name type="scientific">Maioricimonas rarisocia</name>
    <dbReference type="NCBI Taxonomy" id="2528026"/>
    <lineage>
        <taxon>Bacteria</taxon>
        <taxon>Pseudomonadati</taxon>
        <taxon>Planctomycetota</taxon>
        <taxon>Planctomycetia</taxon>
        <taxon>Planctomycetales</taxon>
        <taxon>Planctomycetaceae</taxon>
        <taxon>Maioricimonas</taxon>
    </lineage>
</organism>
<dbReference type="EC" id="1.1.1.18" evidence="4"/>
<dbReference type="OrthoDB" id="9788246at2"/>
<dbReference type="InterPro" id="IPR000683">
    <property type="entry name" value="Gfo/Idh/MocA-like_OxRdtase_N"/>
</dbReference>
<dbReference type="InterPro" id="IPR050463">
    <property type="entry name" value="Gfo/Idh/MocA_oxidrdct_glycsds"/>
</dbReference>
<evidence type="ECO:0000256" key="1">
    <source>
        <dbReference type="SAM" id="SignalP"/>
    </source>
</evidence>
<dbReference type="GO" id="GO:0050112">
    <property type="term" value="F:inositol 2-dehydrogenase (NAD+) activity"/>
    <property type="evidence" value="ECO:0007669"/>
    <property type="project" value="UniProtKB-EC"/>
</dbReference>
<dbReference type="AlphaFoldDB" id="A0A517Z361"/>
<dbReference type="GO" id="GO:0000166">
    <property type="term" value="F:nucleotide binding"/>
    <property type="evidence" value="ECO:0007669"/>
    <property type="project" value="InterPro"/>
</dbReference>